<dbReference type="OrthoDB" id="538223at2759"/>
<organism evidence="2 3">
    <name type="scientific">Candolleomyces eurysporus</name>
    <dbReference type="NCBI Taxonomy" id="2828524"/>
    <lineage>
        <taxon>Eukaryota</taxon>
        <taxon>Fungi</taxon>
        <taxon>Dikarya</taxon>
        <taxon>Basidiomycota</taxon>
        <taxon>Agaricomycotina</taxon>
        <taxon>Agaricomycetes</taxon>
        <taxon>Agaricomycetidae</taxon>
        <taxon>Agaricales</taxon>
        <taxon>Agaricineae</taxon>
        <taxon>Psathyrellaceae</taxon>
        <taxon>Candolleomyces</taxon>
    </lineage>
</organism>
<accession>A0A9W8MCI3</accession>
<proteinExistence type="predicted"/>
<evidence type="ECO:0000313" key="2">
    <source>
        <dbReference type="EMBL" id="KAJ2924772.1"/>
    </source>
</evidence>
<sequence>MGGRNLIVCIDGTANQFGDKNTNVIEIYNLIRKDTKDNQQTWYNSGIGTYARPQWWSSGYLKQVVVHTIDLAIAWNFDATIQAAYRWLADNYRDGDCIFLFGFSRGAFQVRTLSAMVEKVGLIYKGNEMQIPFAYELYVDSASDSEGVEPATSVGSKQKTSKAERFKRAFSRNVKIHFVGAWDTVSSIGFARGKQVLPGTTEGMTHVCYFRHALALDERRVKFLPEYAWGDSTLPRTDPDPSKESHRVHPHTLEVWFPGTHSDIGGGNEYNEEMDRSAPPLRWMVLEATAAGLRTKPFQRELHPSEQIKVQESLEGFWWNLFEILPFQRLTFVTHKGGQRLTWKPHRGAGRQIQPGQKIHSSFILGEPKTNYIPKAIPPGDNATFWEDLREDIENERGWLEVDIRHYARSLVNRVAAQNVSEVGRLRTIVKSRTGAQTVYDEVIHILEKRGQLASNAKCRLLQDAMMLLSEKSHGLRLAKLIHIRLLLVDLLSHDQKDYRDVAEAFIRQLTDHMGYGGVVGSVGLGSFLRARWC</sequence>
<reference evidence="2" key="1">
    <citation type="submission" date="2022-06" db="EMBL/GenBank/DDBJ databases">
        <title>Genome Sequence of Candolleomyces eurysporus.</title>
        <authorList>
            <person name="Buettner E."/>
        </authorList>
    </citation>
    <scope>NUCLEOTIDE SEQUENCE</scope>
    <source>
        <strain evidence="2">VTCC 930004</strain>
    </source>
</reference>
<feature type="non-terminal residue" evidence="2">
    <location>
        <position position="534"/>
    </location>
</feature>
<dbReference type="InterPro" id="IPR018712">
    <property type="entry name" value="Tle1-like_cat"/>
</dbReference>
<dbReference type="Pfam" id="PF09994">
    <property type="entry name" value="T6SS_Tle1-like_cat"/>
    <property type="match status" value="1"/>
</dbReference>
<dbReference type="Proteomes" id="UP001140091">
    <property type="component" value="Unassembled WGS sequence"/>
</dbReference>
<evidence type="ECO:0000313" key="3">
    <source>
        <dbReference type="Proteomes" id="UP001140091"/>
    </source>
</evidence>
<dbReference type="PANTHER" id="PTHR33840:SF1">
    <property type="entry name" value="TLE1 PHOSPHOLIPASE DOMAIN-CONTAINING PROTEIN"/>
    <property type="match status" value="1"/>
</dbReference>
<dbReference type="EMBL" id="JANBPK010001206">
    <property type="protein sequence ID" value="KAJ2924772.1"/>
    <property type="molecule type" value="Genomic_DNA"/>
</dbReference>
<dbReference type="AlphaFoldDB" id="A0A9W8MCI3"/>
<evidence type="ECO:0000259" key="1">
    <source>
        <dbReference type="Pfam" id="PF09994"/>
    </source>
</evidence>
<dbReference type="PANTHER" id="PTHR33840">
    <property type="match status" value="1"/>
</dbReference>
<dbReference type="InterPro" id="IPR029058">
    <property type="entry name" value="AB_hydrolase_fold"/>
</dbReference>
<feature type="domain" description="T6SS Phospholipase effector Tle1-like catalytic" evidence="1">
    <location>
        <begin position="4"/>
        <end position="286"/>
    </location>
</feature>
<protein>
    <recommendedName>
        <fullName evidence="1">T6SS Phospholipase effector Tle1-like catalytic domain-containing protein</fullName>
    </recommendedName>
</protein>
<keyword evidence="3" id="KW-1185">Reference proteome</keyword>
<name>A0A9W8MCI3_9AGAR</name>
<comment type="caution">
    <text evidence="2">The sequence shown here is derived from an EMBL/GenBank/DDBJ whole genome shotgun (WGS) entry which is preliminary data.</text>
</comment>
<gene>
    <name evidence="2" type="ORF">H1R20_g12336</name>
</gene>
<dbReference type="SUPFAM" id="SSF53474">
    <property type="entry name" value="alpha/beta-Hydrolases"/>
    <property type="match status" value="1"/>
</dbReference>